<feature type="transmembrane region" description="Helical" evidence="2">
    <location>
        <begin position="133"/>
        <end position="157"/>
    </location>
</feature>
<dbReference type="Proteomes" id="UP000054988">
    <property type="component" value="Unassembled WGS sequence"/>
</dbReference>
<dbReference type="eggNOG" id="ENOG502SJAY">
    <property type="taxonomic scope" value="Eukaryota"/>
</dbReference>
<sequence>MVNWADPIQIQRVAVALDRVIFCVLGVVMWELFITCDFEWSIITRRRPFRWPLVSRLPNTLKCFADPVFQVFFFFSRYCIVMALTGLIVSVTVTSELNCGALYTFISWAGNMTMLCASTSLMLRTIALWERKLIVVIPLGVLCIAFWTILYRTMFIVRAQWDDSISACAVVQTNPSLLNVTFFFTMGFDFVILAYTFVALTARHTARTDLWKLLFQDGLVYFVVTFSANCIPAVSFQYPQFKHSNERVSVPLIFSLLAPKPDYDPKPSLRIATVPAAAVSSIASCRAVMRLLQYKTADVYVHSMSGVPGATSTANTNQPRQGSLAYSLSVSSPKFTLTRPEVHVTTEHITMTEFRGNEGQHSDTKPRTSLDVDLEAGKGSGNLYTSA</sequence>
<evidence type="ECO:0008006" key="5">
    <source>
        <dbReference type="Google" id="ProtNLM"/>
    </source>
</evidence>
<feature type="transmembrane region" description="Helical" evidence="2">
    <location>
        <begin position="101"/>
        <end position="121"/>
    </location>
</feature>
<dbReference type="AlphaFoldDB" id="A0A0W0F8J3"/>
<protein>
    <recommendedName>
        <fullName evidence="5">Integral membrane protein</fullName>
    </recommendedName>
</protein>
<keyword evidence="2" id="KW-0472">Membrane</keyword>
<feature type="transmembrane region" description="Helical" evidence="2">
    <location>
        <begin position="177"/>
        <end position="198"/>
    </location>
</feature>
<feature type="transmembrane region" description="Helical" evidence="2">
    <location>
        <begin position="219"/>
        <end position="238"/>
    </location>
</feature>
<evidence type="ECO:0000256" key="2">
    <source>
        <dbReference type="SAM" id="Phobius"/>
    </source>
</evidence>
<proteinExistence type="predicted"/>
<feature type="transmembrane region" description="Helical" evidence="2">
    <location>
        <begin position="64"/>
        <end position="89"/>
    </location>
</feature>
<accession>A0A0W0F8J3</accession>
<feature type="transmembrane region" description="Helical" evidence="2">
    <location>
        <begin position="20"/>
        <end position="43"/>
    </location>
</feature>
<evidence type="ECO:0000313" key="4">
    <source>
        <dbReference type="Proteomes" id="UP000054988"/>
    </source>
</evidence>
<name>A0A0W0F8J3_MONRR</name>
<keyword evidence="2" id="KW-0812">Transmembrane</keyword>
<comment type="caution">
    <text evidence="3">The sequence shown here is derived from an EMBL/GenBank/DDBJ whole genome shotgun (WGS) entry which is preliminary data.</text>
</comment>
<evidence type="ECO:0000313" key="3">
    <source>
        <dbReference type="EMBL" id="KTB32662.1"/>
    </source>
</evidence>
<keyword evidence="2" id="KW-1133">Transmembrane helix</keyword>
<evidence type="ECO:0000256" key="1">
    <source>
        <dbReference type="SAM" id="MobiDB-lite"/>
    </source>
</evidence>
<organism evidence="3 4">
    <name type="scientific">Moniliophthora roreri</name>
    <name type="common">Frosty pod rot fungus</name>
    <name type="synonym">Monilia roreri</name>
    <dbReference type="NCBI Taxonomy" id="221103"/>
    <lineage>
        <taxon>Eukaryota</taxon>
        <taxon>Fungi</taxon>
        <taxon>Dikarya</taxon>
        <taxon>Basidiomycota</taxon>
        <taxon>Agaricomycotina</taxon>
        <taxon>Agaricomycetes</taxon>
        <taxon>Agaricomycetidae</taxon>
        <taxon>Agaricales</taxon>
        <taxon>Marasmiineae</taxon>
        <taxon>Marasmiaceae</taxon>
        <taxon>Moniliophthora</taxon>
    </lineage>
</organism>
<feature type="compositionally biased region" description="Basic and acidic residues" evidence="1">
    <location>
        <begin position="355"/>
        <end position="370"/>
    </location>
</feature>
<dbReference type="EMBL" id="LATX01002207">
    <property type="protein sequence ID" value="KTB32662.1"/>
    <property type="molecule type" value="Genomic_DNA"/>
</dbReference>
<gene>
    <name evidence="3" type="ORF">WG66_14723</name>
</gene>
<reference evidence="3 4" key="1">
    <citation type="submission" date="2015-12" db="EMBL/GenBank/DDBJ databases">
        <title>Draft genome sequence of Moniliophthora roreri, the causal agent of frosty pod rot of cacao.</title>
        <authorList>
            <person name="Aime M.C."/>
            <person name="Diaz-Valderrama J.R."/>
            <person name="Kijpornyongpan T."/>
            <person name="Phillips-Mora W."/>
        </authorList>
    </citation>
    <scope>NUCLEOTIDE SEQUENCE [LARGE SCALE GENOMIC DNA]</scope>
    <source>
        <strain evidence="3 4">MCA 2952</strain>
    </source>
</reference>
<feature type="region of interest" description="Disordered" evidence="1">
    <location>
        <begin position="355"/>
        <end position="387"/>
    </location>
</feature>